<dbReference type="SUPFAM" id="SSF52317">
    <property type="entry name" value="Class I glutamine amidotransferase-like"/>
    <property type="match status" value="1"/>
</dbReference>
<keyword evidence="3" id="KW-1185">Reference proteome</keyword>
<dbReference type="Gene3D" id="3.40.50.880">
    <property type="match status" value="1"/>
</dbReference>
<sequence length="210" mass="23515">MKKDALIISGGWEGHSPEEFTECFKNILEEQDFQVSTINSLDLKDYEKQLKCVDLIIPNWTTGRISFDSLTLLLEAVQEGAGLAGIHGGMGDAFREQTEYQYMVGGQFVAHPGGQNVVYEVTIKDHEHEITKGVAGTFTVNSEMYYMHVDPGNHVIASTKQKNGEMPVAWVKKYGEGKIFYCSVGHTPSDLTERNLYQLIKNGFLWASNK</sequence>
<dbReference type="AlphaFoldDB" id="A0A5R9FBX9"/>
<organism evidence="2 3">
    <name type="scientific">Exobacillus caeni</name>
    <dbReference type="NCBI Taxonomy" id="2574798"/>
    <lineage>
        <taxon>Bacteria</taxon>
        <taxon>Bacillati</taxon>
        <taxon>Bacillota</taxon>
        <taxon>Bacilli</taxon>
        <taxon>Bacillales</taxon>
        <taxon>Guptibacillaceae</taxon>
        <taxon>Exobacillus</taxon>
    </lineage>
</organism>
<comment type="caution">
    <text evidence="2">The sequence shown here is derived from an EMBL/GenBank/DDBJ whole genome shotgun (WGS) entry which is preliminary data.</text>
</comment>
<accession>A0A5R9FBX9</accession>
<name>A0A5R9FBX9_9BACL</name>
<evidence type="ECO:0000313" key="2">
    <source>
        <dbReference type="EMBL" id="TLS38393.1"/>
    </source>
</evidence>
<evidence type="ECO:0000259" key="1">
    <source>
        <dbReference type="Pfam" id="PF06283"/>
    </source>
</evidence>
<feature type="domain" description="ThuA-like" evidence="1">
    <location>
        <begin position="5"/>
        <end position="207"/>
    </location>
</feature>
<dbReference type="EMBL" id="SWLG01000003">
    <property type="protein sequence ID" value="TLS38393.1"/>
    <property type="molecule type" value="Genomic_DNA"/>
</dbReference>
<evidence type="ECO:0000313" key="3">
    <source>
        <dbReference type="Proteomes" id="UP000308230"/>
    </source>
</evidence>
<dbReference type="Pfam" id="PF06283">
    <property type="entry name" value="ThuA"/>
    <property type="match status" value="1"/>
</dbReference>
<reference evidence="2 3" key="1">
    <citation type="submission" date="2019-04" db="EMBL/GenBank/DDBJ databases">
        <title>Bacillus caeni sp. nov., a bacterium isolated from mangrove sediment.</title>
        <authorList>
            <person name="Huang H."/>
            <person name="Mo K."/>
            <person name="Hu Y."/>
        </authorList>
    </citation>
    <scope>NUCLEOTIDE SEQUENCE [LARGE SCALE GENOMIC DNA]</scope>
    <source>
        <strain evidence="2 3">HB172195</strain>
    </source>
</reference>
<protein>
    <recommendedName>
        <fullName evidence="1">ThuA-like domain-containing protein</fullName>
    </recommendedName>
</protein>
<dbReference type="OrthoDB" id="9785923at2"/>
<dbReference type="Proteomes" id="UP000308230">
    <property type="component" value="Unassembled WGS sequence"/>
</dbReference>
<gene>
    <name evidence="2" type="ORF">FCL54_04420</name>
</gene>
<dbReference type="PANTHER" id="PTHR40469:SF2">
    <property type="entry name" value="GALACTOSE-BINDING DOMAIN-LIKE SUPERFAMILY PROTEIN"/>
    <property type="match status" value="1"/>
</dbReference>
<proteinExistence type="predicted"/>
<dbReference type="PANTHER" id="PTHR40469">
    <property type="entry name" value="SECRETED GLYCOSYL HYDROLASE"/>
    <property type="match status" value="1"/>
</dbReference>
<dbReference type="InterPro" id="IPR029010">
    <property type="entry name" value="ThuA-like"/>
</dbReference>
<dbReference type="RefSeq" id="WP_138123630.1">
    <property type="nucleotide sequence ID" value="NZ_SWLG01000003.1"/>
</dbReference>
<dbReference type="InterPro" id="IPR029062">
    <property type="entry name" value="Class_I_gatase-like"/>
</dbReference>